<dbReference type="Proteomes" id="UP000190102">
    <property type="component" value="Unassembled WGS sequence"/>
</dbReference>
<accession>A0A1T4L8Z7</accession>
<dbReference type="GO" id="GO:0004045">
    <property type="term" value="F:peptidyl-tRNA hydrolase activity"/>
    <property type="evidence" value="ECO:0007669"/>
    <property type="project" value="UniProtKB-UniRule"/>
</dbReference>
<organism evidence="10 11">
    <name type="scientific">Trichlorobacter thiogenes</name>
    <dbReference type="NCBI Taxonomy" id="115783"/>
    <lineage>
        <taxon>Bacteria</taxon>
        <taxon>Pseudomonadati</taxon>
        <taxon>Thermodesulfobacteriota</taxon>
        <taxon>Desulfuromonadia</taxon>
        <taxon>Geobacterales</taxon>
        <taxon>Geobacteraceae</taxon>
        <taxon>Trichlorobacter</taxon>
    </lineage>
</organism>
<dbReference type="STRING" id="115783.SAMN02745119_00835"/>
<keyword evidence="7" id="KW-0963">Cytoplasm</keyword>
<dbReference type="OrthoDB" id="9800507at2"/>
<comment type="subcellular location">
    <subcellularLocation>
        <location evidence="7">Cytoplasm</location>
    </subcellularLocation>
</comment>
<gene>
    <name evidence="7" type="primary">pth</name>
    <name evidence="10" type="ORF">SAMN02745119_00835</name>
</gene>
<evidence type="ECO:0000256" key="9">
    <source>
        <dbReference type="RuleBase" id="RU004320"/>
    </source>
</evidence>
<dbReference type="NCBIfam" id="TIGR00447">
    <property type="entry name" value="pth"/>
    <property type="match status" value="1"/>
</dbReference>
<feature type="binding site" evidence="7">
    <location>
        <position position="16"/>
    </location>
    <ligand>
        <name>tRNA</name>
        <dbReference type="ChEBI" id="CHEBI:17843"/>
    </ligand>
</feature>
<proteinExistence type="inferred from homology"/>
<evidence type="ECO:0000313" key="11">
    <source>
        <dbReference type="Proteomes" id="UP000190102"/>
    </source>
</evidence>
<dbReference type="InterPro" id="IPR018171">
    <property type="entry name" value="Pept_tRNA_hydro_CS"/>
</dbReference>
<evidence type="ECO:0000256" key="3">
    <source>
        <dbReference type="ARBA" id="ARBA00022801"/>
    </source>
</evidence>
<evidence type="ECO:0000313" key="10">
    <source>
        <dbReference type="EMBL" id="SJZ51156.1"/>
    </source>
</evidence>
<evidence type="ECO:0000256" key="6">
    <source>
        <dbReference type="ARBA" id="ARBA00050038"/>
    </source>
</evidence>
<dbReference type="InterPro" id="IPR036416">
    <property type="entry name" value="Pept_tRNA_hydro_sf"/>
</dbReference>
<evidence type="ECO:0000256" key="5">
    <source>
        <dbReference type="ARBA" id="ARBA00038063"/>
    </source>
</evidence>
<feature type="binding site" evidence="7">
    <location>
        <position position="114"/>
    </location>
    <ligand>
        <name>tRNA</name>
        <dbReference type="ChEBI" id="CHEBI:17843"/>
    </ligand>
</feature>
<dbReference type="EMBL" id="FUWR01000002">
    <property type="protein sequence ID" value="SJZ51156.1"/>
    <property type="molecule type" value="Genomic_DNA"/>
</dbReference>
<dbReference type="GO" id="GO:0005737">
    <property type="term" value="C:cytoplasm"/>
    <property type="evidence" value="ECO:0007669"/>
    <property type="project" value="UniProtKB-SubCell"/>
</dbReference>
<dbReference type="AlphaFoldDB" id="A0A1T4L8Z7"/>
<keyword evidence="11" id="KW-1185">Reference proteome</keyword>
<dbReference type="InterPro" id="IPR001328">
    <property type="entry name" value="Pept_tRNA_hydro"/>
</dbReference>
<dbReference type="GO" id="GO:0006515">
    <property type="term" value="P:protein quality control for misfolded or incompletely synthesized proteins"/>
    <property type="evidence" value="ECO:0007669"/>
    <property type="project" value="UniProtKB-UniRule"/>
</dbReference>
<reference evidence="11" key="1">
    <citation type="submission" date="2017-02" db="EMBL/GenBank/DDBJ databases">
        <authorList>
            <person name="Varghese N."/>
            <person name="Submissions S."/>
        </authorList>
    </citation>
    <scope>NUCLEOTIDE SEQUENCE [LARGE SCALE GENOMIC DNA]</scope>
    <source>
        <strain evidence="11">ATCC BAA-34</strain>
    </source>
</reference>
<feature type="binding site" evidence="7">
    <location>
        <position position="66"/>
    </location>
    <ligand>
        <name>tRNA</name>
        <dbReference type="ChEBI" id="CHEBI:17843"/>
    </ligand>
</feature>
<comment type="subunit">
    <text evidence="7">Monomer.</text>
</comment>
<dbReference type="RefSeq" id="WP_078789122.1">
    <property type="nucleotide sequence ID" value="NZ_FUWR01000002.1"/>
</dbReference>
<dbReference type="Pfam" id="PF01195">
    <property type="entry name" value="Pept_tRNA_hydro"/>
    <property type="match status" value="1"/>
</dbReference>
<dbReference type="SUPFAM" id="SSF53178">
    <property type="entry name" value="Peptidyl-tRNA hydrolase-like"/>
    <property type="match status" value="1"/>
</dbReference>
<comment type="function">
    <text evidence="7">Hydrolyzes ribosome-free peptidyl-tRNAs (with 1 or more amino acids incorporated), which drop off the ribosome during protein synthesis, or as a result of ribosome stalling.</text>
</comment>
<sequence length="193" mass="21267">MDTIVIAGLGNPGSKYQWTRHNAGFLFLDRIAQLEGLSIVRKQFGGLTAEWERKGKRLVLLKPQTFMNLSGQSVMPALQFYKLKAEQLIVVHDEIDLPLGTARLKHGGGHGGQNGLRSIMQQLGKGDFTRLRLGIGRPLHGEVTNHVLGIFTPTEMDVFARVLDGALDMLETALDEGVPKAMSLFNNKSYLEG</sequence>
<dbReference type="PANTHER" id="PTHR17224">
    <property type="entry name" value="PEPTIDYL-TRNA HYDROLASE"/>
    <property type="match status" value="1"/>
</dbReference>
<keyword evidence="4 7" id="KW-0694">RNA-binding</keyword>
<dbReference type="GO" id="GO:0072344">
    <property type="term" value="P:rescue of stalled ribosome"/>
    <property type="evidence" value="ECO:0007669"/>
    <property type="project" value="UniProtKB-UniRule"/>
</dbReference>
<evidence type="ECO:0000256" key="2">
    <source>
        <dbReference type="ARBA" id="ARBA00022555"/>
    </source>
</evidence>
<dbReference type="Gene3D" id="3.40.50.1470">
    <property type="entry name" value="Peptidyl-tRNA hydrolase"/>
    <property type="match status" value="1"/>
</dbReference>
<feature type="binding site" evidence="7">
    <location>
        <position position="68"/>
    </location>
    <ligand>
        <name>tRNA</name>
        <dbReference type="ChEBI" id="CHEBI:17843"/>
    </ligand>
</feature>
<comment type="function">
    <text evidence="7">Catalyzes the release of premature peptidyl moieties from peptidyl-tRNA molecules trapped in stalled 50S ribosomal subunits, and thus maintains levels of free tRNAs and 50S ribosomes.</text>
</comment>
<dbReference type="PANTHER" id="PTHR17224:SF1">
    <property type="entry name" value="PEPTIDYL-TRNA HYDROLASE"/>
    <property type="match status" value="1"/>
</dbReference>
<dbReference type="PROSITE" id="PS01195">
    <property type="entry name" value="PEPT_TRNA_HYDROL_1"/>
    <property type="match status" value="1"/>
</dbReference>
<keyword evidence="2 7" id="KW-0820">tRNA-binding</keyword>
<dbReference type="HAMAP" id="MF_00083">
    <property type="entry name" value="Pept_tRNA_hydro_bact"/>
    <property type="match status" value="1"/>
</dbReference>
<comment type="catalytic activity">
    <reaction evidence="7 8">
        <text>an N-acyl-L-alpha-aminoacyl-tRNA + H2O = an N-acyl-L-amino acid + a tRNA + H(+)</text>
        <dbReference type="Rhea" id="RHEA:54448"/>
        <dbReference type="Rhea" id="RHEA-COMP:10123"/>
        <dbReference type="Rhea" id="RHEA-COMP:13883"/>
        <dbReference type="ChEBI" id="CHEBI:15377"/>
        <dbReference type="ChEBI" id="CHEBI:15378"/>
        <dbReference type="ChEBI" id="CHEBI:59874"/>
        <dbReference type="ChEBI" id="CHEBI:78442"/>
        <dbReference type="ChEBI" id="CHEBI:138191"/>
        <dbReference type="EC" id="3.1.1.29"/>
    </reaction>
</comment>
<evidence type="ECO:0000256" key="7">
    <source>
        <dbReference type="HAMAP-Rule" id="MF_00083"/>
    </source>
</evidence>
<evidence type="ECO:0000256" key="8">
    <source>
        <dbReference type="RuleBase" id="RU000673"/>
    </source>
</evidence>
<dbReference type="CDD" id="cd00462">
    <property type="entry name" value="PTH"/>
    <property type="match status" value="1"/>
</dbReference>
<name>A0A1T4L8Z7_9BACT</name>
<dbReference type="EC" id="3.1.1.29" evidence="1 7"/>
<feature type="site" description="Discriminates between blocked and unblocked aminoacyl-tRNA" evidence="7">
    <location>
        <position position="11"/>
    </location>
</feature>
<keyword evidence="3 7" id="KW-0378">Hydrolase</keyword>
<comment type="similarity">
    <text evidence="5 7 9">Belongs to the PTH family.</text>
</comment>
<feature type="active site" description="Proton acceptor" evidence="7">
    <location>
        <position position="21"/>
    </location>
</feature>
<evidence type="ECO:0000256" key="1">
    <source>
        <dbReference type="ARBA" id="ARBA00013260"/>
    </source>
</evidence>
<feature type="site" description="Stabilizes the basic form of H active site to accept a proton" evidence="7">
    <location>
        <position position="93"/>
    </location>
</feature>
<dbReference type="GO" id="GO:0000049">
    <property type="term" value="F:tRNA binding"/>
    <property type="evidence" value="ECO:0007669"/>
    <property type="project" value="UniProtKB-UniRule"/>
</dbReference>
<protein>
    <recommendedName>
        <fullName evidence="6 7">Peptidyl-tRNA hydrolase</fullName>
        <shortName evidence="7">Pth</shortName>
        <ecNumber evidence="1 7">3.1.1.29</ecNumber>
    </recommendedName>
</protein>
<dbReference type="FunFam" id="3.40.50.1470:FF:000001">
    <property type="entry name" value="Peptidyl-tRNA hydrolase"/>
    <property type="match status" value="1"/>
</dbReference>
<evidence type="ECO:0000256" key="4">
    <source>
        <dbReference type="ARBA" id="ARBA00022884"/>
    </source>
</evidence>